<dbReference type="Pfam" id="PF05717">
    <property type="entry name" value="TnpB_IS66"/>
    <property type="match status" value="1"/>
</dbReference>
<evidence type="ECO:0000313" key="1">
    <source>
        <dbReference type="EMBL" id="VAW76072.1"/>
    </source>
</evidence>
<dbReference type="EMBL" id="UOFL01000097">
    <property type="protein sequence ID" value="VAW76072.1"/>
    <property type="molecule type" value="Genomic_DNA"/>
</dbReference>
<dbReference type="NCBIfam" id="NF033819">
    <property type="entry name" value="IS66_TnpB"/>
    <property type="match status" value="1"/>
</dbReference>
<dbReference type="InterPro" id="IPR008878">
    <property type="entry name" value="Transposase_IS66_Orf2"/>
</dbReference>
<reference evidence="1" key="1">
    <citation type="submission" date="2018-06" db="EMBL/GenBank/DDBJ databases">
        <authorList>
            <person name="Zhirakovskaya E."/>
        </authorList>
    </citation>
    <scope>NUCLEOTIDE SEQUENCE</scope>
</reference>
<organism evidence="1">
    <name type="scientific">hydrothermal vent metagenome</name>
    <dbReference type="NCBI Taxonomy" id="652676"/>
    <lineage>
        <taxon>unclassified sequences</taxon>
        <taxon>metagenomes</taxon>
        <taxon>ecological metagenomes</taxon>
    </lineage>
</organism>
<dbReference type="PANTHER" id="PTHR36455:SF1">
    <property type="entry name" value="BLR8292 PROTEIN"/>
    <property type="match status" value="1"/>
</dbReference>
<sequence length="119" mass="14390">MMRPSRDLPEVFLCRDIVDFRKGINGLTVLVEDALGLDPFSERLFIFCNRKKNMIRILYWERNGFCLWQKRLEKEKFKWPHKHESEIITLTGQQINWLLDGYDVMRMQAHQRLNYSTVL</sequence>
<dbReference type="AlphaFoldDB" id="A0A3B0YL75"/>
<dbReference type="PANTHER" id="PTHR36455">
    <property type="match status" value="1"/>
</dbReference>
<gene>
    <name evidence="1" type="ORF">MNBD_GAMMA12-3304</name>
</gene>
<accession>A0A3B0YL75</accession>
<proteinExistence type="predicted"/>
<name>A0A3B0YL75_9ZZZZ</name>
<protein>
    <submittedName>
        <fullName evidence="1">Mobile element protein</fullName>
    </submittedName>
</protein>